<evidence type="ECO:0000313" key="1">
    <source>
        <dbReference type="EMBL" id="BCJ69340.1"/>
    </source>
</evidence>
<sequence>MTIPEADDLPAPHSFDQGCAPTHRVVAGLPLPHGNGPVEGADTKVRILGRQMCGKTGFALLRRRILLA</sequence>
<dbReference type="EMBL" id="AP023359">
    <property type="protein sequence ID" value="BCJ69340.1"/>
    <property type="molecule type" value="Genomic_DNA"/>
</dbReference>
<dbReference type="Proteomes" id="UP000680866">
    <property type="component" value="Chromosome"/>
</dbReference>
<name>A0A810N8I4_9ACTN</name>
<proteinExistence type="predicted"/>
<keyword evidence="2" id="KW-1185">Reference proteome</keyword>
<organism evidence="1 2">
    <name type="scientific">Polymorphospora rubra</name>
    <dbReference type="NCBI Taxonomy" id="338584"/>
    <lineage>
        <taxon>Bacteria</taxon>
        <taxon>Bacillati</taxon>
        <taxon>Actinomycetota</taxon>
        <taxon>Actinomycetes</taxon>
        <taxon>Micromonosporales</taxon>
        <taxon>Micromonosporaceae</taxon>
        <taxon>Polymorphospora</taxon>
    </lineage>
</organism>
<reference evidence="1" key="1">
    <citation type="submission" date="2020-08" db="EMBL/GenBank/DDBJ databases">
        <title>Whole genome shotgun sequence of Polymorphospora rubra NBRC 101157.</title>
        <authorList>
            <person name="Komaki H."/>
            <person name="Tamura T."/>
        </authorList>
    </citation>
    <scope>NUCLEOTIDE SEQUENCE</scope>
    <source>
        <strain evidence="1">NBRC 101157</strain>
    </source>
</reference>
<gene>
    <name evidence="1" type="ORF">Prubr_63610</name>
</gene>
<accession>A0A810N8I4</accession>
<dbReference type="AlphaFoldDB" id="A0A810N8I4"/>
<evidence type="ECO:0008006" key="3">
    <source>
        <dbReference type="Google" id="ProtNLM"/>
    </source>
</evidence>
<protein>
    <recommendedName>
        <fullName evidence="3">Transposase</fullName>
    </recommendedName>
</protein>
<dbReference type="RefSeq" id="WP_212818555.1">
    <property type="nucleotide sequence ID" value="NZ_AP023359.1"/>
</dbReference>
<dbReference type="KEGG" id="pry:Prubr_63610"/>
<evidence type="ECO:0000313" key="2">
    <source>
        <dbReference type="Proteomes" id="UP000680866"/>
    </source>
</evidence>